<evidence type="ECO:0000256" key="3">
    <source>
        <dbReference type="ARBA" id="ARBA00022605"/>
    </source>
</evidence>
<feature type="binding site" evidence="13">
    <location>
        <begin position="73"/>
        <end position="75"/>
    </location>
    <ligand>
        <name>NAD(+)</name>
        <dbReference type="ChEBI" id="CHEBI:57540"/>
    </ligand>
</feature>
<name>A0A9D1K637_9FIRM</name>
<feature type="binding site" evidence="13">
    <location>
        <begin position="97"/>
        <end position="100"/>
    </location>
    <ligand>
        <name>NAD(+)</name>
        <dbReference type="ChEBI" id="CHEBI:57540"/>
    </ligand>
</feature>
<dbReference type="InterPro" id="IPR022663">
    <property type="entry name" value="DapB_C"/>
</dbReference>
<comment type="subcellular location">
    <subcellularLocation>
        <location evidence="13">Cytoplasm</location>
    </subcellularLocation>
</comment>
<evidence type="ECO:0000313" key="17">
    <source>
        <dbReference type="Proteomes" id="UP000824140"/>
    </source>
</evidence>
<evidence type="ECO:0000313" key="16">
    <source>
        <dbReference type="EMBL" id="HIS92951.1"/>
    </source>
</evidence>
<comment type="catalytic activity">
    <reaction evidence="12 13">
        <text>(S)-2,3,4,5-tetrahydrodipicolinate + NAD(+) + H2O = (2S,4S)-4-hydroxy-2,3,4,5-tetrahydrodipicolinate + NADH + H(+)</text>
        <dbReference type="Rhea" id="RHEA:35323"/>
        <dbReference type="ChEBI" id="CHEBI:15377"/>
        <dbReference type="ChEBI" id="CHEBI:15378"/>
        <dbReference type="ChEBI" id="CHEBI:16845"/>
        <dbReference type="ChEBI" id="CHEBI:57540"/>
        <dbReference type="ChEBI" id="CHEBI:57945"/>
        <dbReference type="ChEBI" id="CHEBI:67139"/>
        <dbReference type="EC" id="1.17.1.8"/>
    </reaction>
</comment>
<dbReference type="PANTHER" id="PTHR20836:SF0">
    <property type="entry name" value="4-HYDROXY-TETRAHYDRODIPICOLINATE REDUCTASE 1, CHLOROPLASTIC-RELATED"/>
    <property type="match status" value="1"/>
</dbReference>
<feature type="domain" description="Dihydrodipicolinate reductase N-terminal" evidence="14">
    <location>
        <begin position="3"/>
        <end position="100"/>
    </location>
</feature>
<dbReference type="PIRSF" id="PIRSF000161">
    <property type="entry name" value="DHPR"/>
    <property type="match status" value="1"/>
</dbReference>
<comment type="pathway">
    <text evidence="9 13">Amino-acid biosynthesis; L-lysine biosynthesis via DAP pathway; (S)-tetrahydrodipicolinate from L-aspartate: step 4/4.</text>
</comment>
<protein>
    <recommendedName>
        <fullName evidence="10 13">4-hydroxy-tetrahydrodipicolinate reductase</fullName>
        <shortName evidence="13">HTPA reductase</shortName>
        <ecNumber evidence="10 13">1.17.1.8</ecNumber>
    </recommendedName>
</protein>
<evidence type="ECO:0000256" key="7">
    <source>
        <dbReference type="ARBA" id="ARBA00023027"/>
    </source>
</evidence>
<comment type="caution">
    <text evidence="13">Lacks conserved residue(s) required for the propagation of feature annotation.</text>
</comment>
<evidence type="ECO:0000256" key="10">
    <source>
        <dbReference type="ARBA" id="ARBA00038983"/>
    </source>
</evidence>
<dbReference type="NCBIfam" id="TIGR00036">
    <property type="entry name" value="dapB"/>
    <property type="match status" value="1"/>
</dbReference>
<dbReference type="AlphaFoldDB" id="A0A9D1K637"/>
<accession>A0A9D1K637</accession>
<evidence type="ECO:0000256" key="13">
    <source>
        <dbReference type="HAMAP-Rule" id="MF_00102"/>
    </source>
</evidence>
<comment type="caution">
    <text evidence="13">Was originally thought to be a dihydrodipicolinate reductase (DHDPR), catalyzing the conversion of dihydrodipicolinate to tetrahydrodipicolinate. However, it was shown in E.coli that the substrate of the enzymatic reaction is not dihydrodipicolinate (DHDP) but in fact (2S,4S)-4-hydroxy-2,3,4,5-tetrahydrodipicolinic acid (HTPA), the product released by the DapA-catalyzed reaction.</text>
</comment>
<comment type="subunit">
    <text evidence="13">Homotetramer.</text>
</comment>
<dbReference type="EMBL" id="DVJN01000161">
    <property type="protein sequence ID" value="HIS92951.1"/>
    <property type="molecule type" value="Genomic_DNA"/>
</dbReference>
<evidence type="ECO:0000256" key="4">
    <source>
        <dbReference type="ARBA" id="ARBA00022857"/>
    </source>
</evidence>
<comment type="function">
    <text evidence="13">Catalyzes the conversion of 4-hydroxy-tetrahydrodipicolinate (HTPA) to tetrahydrodipicolinate.</text>
</comment>
<proteinExistence type="inferred from homology"/>
<evidence type="ECO:0000259" key="15">
    <source>
        <dbReference type="Pfam" id="PF05173"/>
    </source>
</evidence>
<evidence type="ECO:0000256" key="5">
    <source>
        <dbReference type="ARBA" id="ARBA00022915"/>
    </source>
</evidence>
<dbReference type="PANTHER" id="PTHR20836">
    <property type="entry name" value="DIHYDRODIPICOLINATE REDUCTASE"/>
    <property type="match status" value="1"/>
</dbReference>
<reference evidence="16" key="1">
    <citation type="submission" date="2020-10" db="EMBL/GenBank/DDBJ databases">
        <authorList>
            <person name="Gilroy R."/>
        </authorList>
    </citation>
    <scope>NUCLEOTIDE SEQUENCE</scope>
    <source>
        <strain evidence="16">13766</strain>
    </source>
</reference>
<evidence type="ECO:0000259" key="14">
    <source>
        <dbReference type="Pfam" id="PF01113"/>
    </source>
</evidence>
<dbReference type="Pfam" id="PF01113">
    <property type="entry name" value="DapB_N"/>
    <property type="match status" value="1"/>
</dbReference>
<keyword evidence="6 13" id="KW-0560">Oxidoreductase</keyword>
<evidence type="ECO:0000256" key="8">
    <source>
        <dbReference type="ARBA" id="ARBA00023154"/>
    </source>
</evidence>
<keyword evidence="7 13" id="KW-0520">NAD</keyword>
<dbReference type="Proteomes" id="UP000824140">
    <property type="component" value="Unassembled WGS sequence"/>
</dbReference>
<comment type="similarity">
    <text evidence="1 13">Belongs to the DapB family.</text>
</comment>
<dbReference type="SUPFAM" id="SSF51735">
    <property type="entry name" value="NAD(P)-binding Rossmann-fold domains"/>
    <property type="match status" value="1"/>
</dbReference>
<organism evidence="16 17">
    <name type="scientific">Candidatus Alectryocaccomicrobium excrementavium</name>
    <dbReference type="NCBI Taxonomy" id="2840668"/>
    <lineage>
        <taxon>Bacteria</taxon>
        <taxon>Bacillati</taxon>
        <taxon>Bacillota</taxon>
        <taxon>Clostridia</taxon>
        <taxon>Candidatus Alectryocaccomicrobium</taxon>
    </lineage>
</organism>
<dbReference type="InterPro" id="IPR036291">
    <property type="entry name" value="NAD(P)-bd_dom_sf"/>
</dbReference>
<dbReference type="Gene3D" id="3.40.50.720">
    <property type="entry name" value="NAD(P)-binding Rossmann-like Domain"/>
    <property type="match status" value="1"/>
</dbReference>
<reference evidence="16" key="2">
    <citation type="journal article" date="2021" name="PeerJ">
        <title>Extensive microbial diversity within the chicken gut microbiome revealed by metagenomics and culture.</title>
        <authorList>
            <person name="Gilroy R."/>
            <person name="Ravi A."/>
            <person name="Getino M."/>
            <person name="Pursley I."/>
            <person name="Horton D.L."/>
            <person name="Alikhan N.F."/>
            <person name="Baker D."/>
            <person name="Gharbi K."/>
            <person name="Hall N."/>
            <person name="Watson M."/>
            <person name="Adriaenssens E.M."/>
            <person name="Foster-Nyarko E."/>
            <person name="Jarju S."/>
            <person name="Secka A."/>
            <person name="Antonio M."/>
            <person name="Oren A."/>
            <person name="Chaudhuri R.R."/>
            <person name="La Ragione R."/>
            <person name="Hildebrand F."/>
            <person name="Pallen M.J."/>
        </authorList>
    </citation>
    <scope>NUCLEOTIDE SEQUENCE</scope>
    <source>
        <strain evidence="16">13766</strain>
    </source>
</reference>
<comment type="catalytic activity">
    <reaction evidence="11 13">
        <text>(S)-2,3,4,5-tetrahydrodipicolinate + NADP(+) + H2O = (2S,4S)-4-hydroxy-2,3,4,5-tetrahydrodipicolinate + NADPH + H(+)</text>
        <dbReference type="Rhea" id="RHEA:35331"/>
        <dbReference type="ChEBI" id="CHEBI:15377"/>
        <dbReference type="ChEBI" id="CHEBI:15378"/>
        <dbReference type="ChEBI" id="CHEBI:16845"/>
        <dbReference type="ChEBI" id="CHEBI:57783"/>
        <dbReference type="ChEBI" id="CHEBI:58349"/>
        <dbReference type="ChEBI" id="CHEBI:67139"/>
        <dbReference type="EC" id="1.17.1.8"/>
    </reaction>
</comment>
<keyword evidence="8 13" id="KW-0457">Lysine biosynthesis</keyword>
<dbReference type="HAMAP" id="MF_00102">
    <property type="entry name" value="DapB"/>
    <property type="match status" value="1"/>
</dbReference>
<dbReference type="GO" id="GO:0050661">
    <property type="term" value="F:NADP binding"/>
    <property type="evidence" value="ECO:0007669"/>
    <property type="project" value="UniProtKB-UniRule"/>
</dbReference>
<feature type="active site" description="Proton donor" evidence="13">
    <location>
        <position position="133"/>
    </location>
</feature>
<evidence type="ECO:0000256" key="1">
    <source>
        <dbReference type="ARBA" id="ARBA00006642"/>
    </source>
</evidence>
<dbReference type="GO" id="GO:0016726">
    <property type="term" value="F:oxidoreductase activity, acting on CH or CH2 groups, NAD or NADP as acceptor"/>
    <property type="evidence" value="ECO:0007669"/>
    <property type="project" value="UniProtKB-UniRule"/>
</dbReference>
<evidence type="ECO:0000256" key="9">
    <source>
        <dbReference type="ARBA" id="ARBA00037922"/>
    </source>
</evidence>
<dbReference type="Pfam" id="PF05173">
    <property type="entry name" value="DapB_C"/>
    <property type="match status" value="1"/>
</dbReference>
<evidence type="ECO:0000256" key="12">
    <source>
        <dbReference type="ARBA" id="ARBA00049396"/>
    </source>
</evidence>
<feature type="domain" description="Dihydrodipicolinate reductase C-terminal" evidence="15">
    <location>
        <begin position="103"/>
        <end position="232"/>
    </location>
</feature>
<keyword evidence="3 13" id="KW-0028">Amino-acid biosynthesis</keyword>
<dbReference type="PROSITE" id="PS01298">
    <property type="entry name" value="DAPB"/>
    <property type="match status" value="1"/>
</dbReference>
<evidence type="ECO:0000256" key="2">
    <source>
        <dbReference type="ARBA" id="ARBA00022490"/>
    </source>
</evidence>
<dbReference type="GO" id="GO:0051287">
    <property type="term" value="F:NAD binding"/>
    <property type="evidence" value="ECO:0007669"/>
    <property type="project" value="UniProtKB-UniRule"/>
</dbReference>
<dbReference type="GO" id="GO:0008839">
    <property type="term" value="F:4-hydroxy-tetrahydrodipicolinate reductase"/>
    <property type="evidence" value="ECO:0007669"/>
    <property type="project" value="UniProtKB-UniRule"/>
</dbReference>
<keyword evidence="5 13" id="KW-0220">Diaminopimelate biosynthesis</keyword>
<sequence>MLKIWIVGRGRMGGAVEAEIAACEDLALAGTSEYVPEADSIGAADVIIDFSHPNNTRAVCERAARDGTALVLGTTGLSDGHRQYISQAAQKAPVVHSANFSTGIAIFERLLAEMRGVSHLFDIEVVEAHHRYKQDAPSGTAKLLLAAIDPENERERIYGRGGMGARGNEIGVHSIRGGTVAGEHSVLFLGEDEVLEIRHSAASRRIFARGALTAARFAAGKAPGLYSMQDVLWGGKDA</sequence>
<dbReference type="CDD" id="cd02274">
    <property type="entry name" value="DHDPR_N"/>
    <property type="match status" value="1"/>
</dbReference>
<keyword evidence="2 13" id="KW-0963">Cytoplasm</keyword>
<feature type="active site" description="Proton donor/acceptor" evidence="13">
    <location>
        <position position="129"/>
    </location>
</feature>
<keyword evidence="4 13" id="KW-0521">NADP</keyword>
<comment type="caution">
    <text evidence="16">The sequence shown here is derived from an EMBL/GenBank/DDBJ whole genome shotgun (WGS) entry which is preliminary data.</text>
</comment>
<dbReference type="Gene3D" id="3.30.360.10">
    <property type="entry name" value="Dihydrodipicolinate Reductase, domain 2"/>
    <property type="match status" value="1"/>
</dbReference>
<evidence type="ECO:0000256" key="6">
    <source>
        <dbReference type="ARBA" id="ARBA00023002"/>
    </source>
</evidence>
<dbReference type="InterPro" id="IPR023940">
    <property type="entry name" value="DHDPR_bac"/>
</dbReference>
<dbReference type="EC" id="1.17.1.8" evidence="10 13"/>
<feature type="binding site" evidence="13">
    <location>
        <begin position="139"/>
        <end position="140"/>
    </location>
    <ligand>
        <name>(S)-2,3,4,5-tetrahydrodipicolinate</name>
        <dbReference type="ChEBI" id="CHEBI:16845"/>
    </ligand>
</feature>
<dbReference type="GO" id="GO:0009089">
    <property type="term" value="P:lysine biosynthetic process via diaminopimelate"/>
    <property type="evidence" value="ECO:0007669"/>
    <property type="project" value="UniProtKB-UniRule"/>
</dbReference>
<dbReference type="GO" id="GO:0019877">
    <property type="term" value="P:diaminopimelate biosynthetic process"/>
    <property type="evidence" value="ECO:0007669"/>
    <property type="project" value="UniProtKB-UniRule"/>
</dbReference>
<dbReference type="InterPro" id="IPR022664">
    <property type="entry name" value="DapB_N_CS"/>
</dbReference>
<gene>
    <name evidence="13 16" type="primary">dapB</name>
    <name evidence="16" type="ORF">IAA84_08060</name>
</gene>
<feature type="binding site" evidence="13">
    <location>
        <position position="130"/>
    </location>
    <ligand>
        <name>(S)-2,3,4,5-tetrahydrodipicolinate</name>
        <dbReference type="ChEBI" id="CHEBI:16845"/>
    </ligand>
</feature>
<evidence type="ECO:0000256" key="11">
    <source>
        <dbReference type="ARBA" id="ARBA00049080"/>
    </source>
</evidence>
<dbReference type="SUPFAM" id="SSF55347">
    <property type="entry name" value="Glyceraldehyde-3-phosphate dehydrogenase-like, C-terminal domain"/>
    <property type="match status" value="1"/>
</dbReference>
<dbReference type="InterPro" id="IPR000846">
    <property type="entry name" value="DapB_N"/>
</dbReference>
<dbReference type="GO" id="GO:0005737">
    <property type="term" value="C:cytoplasm"/>
    <property type="evidence" value="ECO:0007669"/>
    <property type="project" value="UniProtKB-SubCell"/>
</dbReference>